<keyword evidence="3" id="KW-0378">Hydrolase</keyword>
<evidence type="ECO:0000256" key="5">
    <source>
        <dbReference type="PROSITE-ProRule" id="PRU00239"/>
    </source>
</evidence>
<dbReference type="PROSITE" id="PS50203">
    <property type="entry name" value="CALPAIN_CAT"/>
    <property type="match status" value="1"/>
</dbReference>
<dbReference type="GO" id="GO:0004198">
    <property type="term" value="F:calcium-dependent cysteine-type endopeptidase activity"/>
    <property type="evidence" value="ECO:0007669"/>
    <property type="project" value="InterPro"/>
</dbReference>
<dbReference type="Gene3D" id="3.90.70.10">
    <property type="entry name" value="Cysteine proteinases"/>
    <property type="match status" value="1"/>
</dbReference>
<feature type="region of interest" description="Disordered" evidence="6">
    <location>
        <begin position="839"/>
        <end position="978"/>
    </location>
</feature>
<evidence type="ECO:0000313" key="8">
    <source>
        <dbReference type="EMBL" id="CEM52579.1"/>
    </source>
</evidence>
<dbReference type="InterPro" id="IPR022684">
    <property type="entry name" value="Calpain_cysteine_protease"/>
</dbReference>
<dbReference type="SMART" id="SM00230">
    <property type="entry name" value="CysPc"/>
    <property type="match status" value="1"/>
</dbReference>
<dbReference type="AlphaFoldDB" id="A0A0G4I6H4"/>
<protein>
    <recommendedName>
        <fullName evidence="7">Calpain catalytic domain-containing protein</fullName>
    </recommendedName>
</protein>
<feature type="compositionally biased region" description="Basic and acidic residues" evidence="6">
    <location>
        <begin position="947"/>
        <end position="978"/>
    </location>
</feature>
<evidence type="ECO:0000256" key="3">
    <source>
        <dbReference type="ARBA" id="ARBA00022801"/>
    </source>
</evidence>
<dbReference type="VEuPathDB" id="CryptoDB:Cvel_11365"/>
<reference evidence="8" key="1">
    <citation type="submission" date="2014-11" db="EMBL/GenBank/DDBJ databases">
        <authorList>
            <person name="Otto D Thomas"/>
            <person name="Naeem Raeece"/>
        </authorList>
    </citation>
    <scope>NUCLEOTIDE SEQUENCE</scope>
</reference>
<organism evidence="8">
    <name type="scientific">Chromera velia CCMP2878</name>
    <dbReference type="NCBI Taxonomy" id="1169474"/>
    <lineage>
        <taxon>Eukaryota</taxon>
        <taxon>Sar</taxon>
        <taxon>Alveolata</taxon>
        <taxon>Colpodellida</taxon>
        <taxon>Chromeraceae</taxon>
        <taxon>Chromera</taxon>
    </lineage>
</organism>
<evidence type="ECO:0000256" key="1">
    <source>
        <dbReference type="ARBA" id="ARBA00007623"/>
    </source>
</evidence>
<feature type="domain" description="Calpain catalytic" evidence="7">
    <location>
        <begin position="393"/>
        <end position="826"/>
    </location>
</feature>
<accession>A0A0G4I6H4</accession>
<comment type="caution">
    <text evidence="5">Lacks conserved residue(s) required for the propagation of feature annotation.</text>
</comment>
<name>A0A0G4I6H4_9ALVE</name>
<gene>
    <name evidence="8" type="ORF">Cvel_11365</name>
</gene>
<dbReference type="InterPro" id="IPR038765">
    <property type="entry name" value="Papain-like_cys_pep_sf"/>
</dbReference>
<evidence type="ECO:0000256" key="2">
    <source>
        <dbReference type="ARBA" id="ARBA00022670"/>
    </source>
</evidence>
<dbReference type="PANTHER" id="PTHR10183:SF379">
    <property type="entry name" value="CALPAIN-5"/>
    <property type="match status" value="1"/>
</dbReference>
<dbReference type="GO" id="GO:0006508">
    <property type="term" value="P:proteolysis"/>
    <property type="evidence" value="ECO:0007669"/>
    <property type="project" value="UniProtKB-KW"/>
</dbReference>
<keyword evidence="4" id="KW-0788">Thiol protease</keyword>
<keyword evidence="2" id="KW-0645">Protease</keyword>
<feature type="compositionally biased region" description="Basic and acidic residues" evidence="6">
    <location>
        <begin position="870"/>
        <end position="900"/>
    </location>
</feature>
<dbReference type="Pfam" id="PF00648">
    <property type="entry name" value="Peptidase_C2"/>
    <property type="match status" value="2"/>
</dbReference>
<dbReference type="EMBL" id="CDMZ01005291">
    <property type="protein sequence ID" value="CEM52579.1"/>
    <property type="molecule type" value="Genomic_DNA"/>
</dbReference>
<evidence type="ECO:0000256" key="4">
    <source>
        <dbReference type="ARBA" id="ARBA00022807"/>
    </source>
</evidence>
<dbReference type="PhylomeDB" id="A0A0G4I6H4"/>
<dbReference type="SUPFAM" id="SSF54001">
    <property type="entry name" value="Cysteine proteinases"/>
    <property type="match status" value="1"/>
</dbReference>
<sequence>MPAILHVKGFEGESKFLNGTWIQVWRTVNGHSSYRKQDCEFHLIRSSSRSWVFNEYDDEDWGIETRAAALIEASEPHLVPSGGWVSLVSVEGARSTPKSQPKVVVSVLQDEPNYDAKPAPLPPVRPLEVVVLSGFTGKLSVLNGEFEEGRGLVNEHKFFKKKTRDSSGTRATQTVYLVWKKGAWRLSEGPFLPSSWAVCTSEARHPCEISSSEKWIGKETGKKLEGVTVTSGEKSKKPPGVKKAGGAGGSFPDRILFSGLEGVFLTDLNGGWVRERKGREGNPVYRKDDERSRRLLLTKNSSSATWEVITETQNGKESKALLRLKKGDPWASSRTDWKLLVHTGGKVTEGDSPSKLKIETFDPLTHSCVGCKSSMRFCSRVTGADAGFATDGEWVDPDFPPNRVSLGFLDEIQTTDWFRVNLPVRHDDPGPWEVCQRSGEGGAWLTGALTAVSENPVLMQRCLPEGSQKDILKVRLCHPTTREWRDLELDNFLPCHPLKWWHSAFKTVDPLFVHPNPLKFGTGTWRDRERVQNPGAWACVVEKGVAKLLGSYAALRKDFGGTNFALNVAIGCSMLTGMTTYKVLQKDEAENVFNEHTVDLTQMTPGEDWEALMSRPHRLRDATAGPPAPPAGPPRGREVLAGFFLTRRLYSDVPMSPPQLRARYGTHTLRPICTVVPPDRPPVVSLMLPWKETSLFSVLRSASARRQMISAAICRPSRAGAYAEMGLVSGVVYNLIEITELDPPIGRVVRLRCPTITLDDPRAWTHWKGKFSHNWEGWSKHPEVKKVLQVGGFQRKGVDLRGLTFFLMPWDDFVAFFDTLWVCEDLSMDAETVAAALADAQNGADEEEEKEKEVPVGAPEKGSQVAQPKQEGEVADKEKKGEESDEKPKASTETVKKLEEEPAEGSSATREAEKEKKAEPKENRESSPPPESKEEKETSQDSAAAAKTEKEKEKKEKTEPENNKADGTEKEETPQASS</sequence>
<dbReference type="InterPro" id="IPR001300">
    <property type="entry name" value="Peptidase_C2_calpain_cat"/>
</dbReference>
<feature type="compositionally biased region" description="Basic and acidic residues" evidence="6">
    <location>
        <begin position="910"/>
        <end position="939"/>
    </location>
</feature>
<evidence type="ECO:0000259" key="7">
    <source>
        <dbReference type="PROSITE" id="PS50203"/>
    </source>
</evidence>
<proteinExistence type="inferred from homology"/>
<evidence type="ECO:0000256" key="6">
    <source>
        <dbReference type="SAM" id="MobiDB-lite"/>
    </source>
</evidence>
<comment type="similarity">
    <text evidence="1">Belongs to the peptidase C2 family.</text>
</comment>
<dbReference type="PANTHER" id="PTHR10183">
    <property type="entry name" value="CALPAIN"/>
    <property type="match status" value="1"/>
</dbReference>